<feature type="compositionally biased region" description="Polar residues" evidence="3">
    <location>
        <begin position="373"/>
        <end position="386"/>
    </location>
</feature>
<evidence type="ECO:0000313" key="6">
    <source>
        <dbReference type="Proteomes" id="UP000650582"/>
    </source>
</evidence>
<dbReference type="SMART" id="SM00389">
    <property type="entry name" value="HOX"/>
    <property type="match status" value="1"/>
</dbReference>
<feature type="region of interest" description="Disordered" evidence="3">
    <location>
        <begin position="298"/>
        <end position="352"/>
    </location>
</feature>
<feature type="region of interest" description="Disordered" evidence="3">
    <location>
        <begin position="629"/>
        <end position="653"/>
    </location>
</feature>
<protein>
    <recommendedName>
        <fullName evidence="4">Homeobox domain-containing protein</fullName>
    </recommendedName>
</protein>
<dbReference type="SUPFAM" id="SSF46689">
    <property type="entry name" value="Homeodomain-like"/>
    <property type="match status" value="1"/>
</dbReference>
<sequence>MNDSPMLRALSAIQATVHQHIALSQGRPVTQHAPLFDAHSAPPLKSSLSEISNRLSSLGLSTGVAAEINNVLAIEGHSYQASIIRNRQQLLDNLSTVTVSSSPQALPSLIEATCQKFYNVTIDSCIDSVQKYLDEYTQDDDSLSDQDVSGSGDDSPYESGEDDEASDSEEQEVDEDDNTPMKVGEEVPPLETKYLPIFEALHERGKVLTKPEKTYLVNMTGMTYRQITIWFQNRRRGELKEGANQAHSMRADSVYSFGSSDISEEVNLEQQLSNARSGTNFDIRSWRLTSAYPIKHAVVGSSAPPSPTKFLSGTSMVPGSDTDDTDSLDSDNDELAPPGLHGSSLSMSTTTTLTSAESIQLARGVSEPMVVSASASTNEQTVSTRPTKALPASRRGTSSTLVQSTQVQVPTVFDGSSAQSAFCSSHSQSPTHPAHAPSPPTVTSDERGLTVELSIGSQASALTLFSFLPSPPTMSAAAPSSAPHTASAPCPRNTSPTPSAHSGSSPRLLVKPPPRRTGCAPRPRPPPRPSPPSNTTSAVTPSSARASVVLPPSSNPSLGSTTLGSLLRPNQPAPRIPPEMEERLAAMAGRMGVGRDRNSNATAEQATSVVPSASRPGFVFGPTLLPTLGLPPGSIPAVTSDKLPRSPSRLPQP</sequence>
<feature type="compositionally biased region" description="Low complexity" evidence="3">
    <location>
        <begin position="343"/>
        <end position="352"/>
    </location>
</feature>
<feature type="compositionally biased region" description="Pro residues" evidence="3">
    <location>
        <begin position="522"/>
        <end position="532"/>
    </location>
</feature>
<dbReference type="GO" id="GO:0003677">
    <property type="term" value="F:DNA binding"/>
    <property type="evidence" value="ECO:0007669"/>
    <property type="project" value="UniProtKB-UniRule"/>
</dbReference>
<feature type="compositionally biased region" description="Low complexity" evidence="3">
    <location>
        <begin position="473"/>
        <end position="489"/>
    </location>
</feature>
<evidence type="ECO:0000313" key="5">
    <source>
        <dbReference type="EMBL" id="KAF8667217.1"/>
    </source>
</evidence>
<dbReference type="InterPro" id="IPR009057">
    <property type="entry name" value="Homeodomain-like_sf"/>
</dbReference>
<dbReference type="Gene3D" id="1.10.10.60">
    <property type="entry name" value="Homeodomain-like"/>
    <property type="match status" value="1"/>
</dbReference>
<feature type="compositionally biased region" description="Acidic residues" evidence="3">
    <location>
        <begin position="321"/>
        <end position="334"/>
    </location>
</feature>
<feature type="compositionally biased region" description="Low complexity" evidence="3">
    <location>
        <begin position="418"/>
        <end position="435"/>
    </location>
</feature>
<dbReference type="Proteomes" id="UP000650582">
    <property type="component" value="Unassembled WGS sequence"/>
</dbReference>
<feature type="compositionally biased region" description="Acidic residues" evidence="3">
    <location>
        <begin position="155"/>
        <end position="178"/>
    </location>
</feature>
<feature type="region of interest" description="Disordered" evidence="3">
    <location>
        <begin position="139"/>
        <end position="188"/>
    </location>
</feature>
<dbReference type="EMBL" id="JACYCC010000377">
    <property type="protein sequence ID" value="KAF8667217.1"/>
    <property type="molecule type" value="Genomic_DNA"/>
</dbReference>
<dbReference type="Pfam" id="PF00046">
    <property type="entry name" value="Homeodomain"/>
    <property type="match status" value="1"/>
</dbReference>
<evidence type="ECO:0000256" key="1">
    <source>
        <dbReference type="PROSITE-ProRule" id="PRU00108"/>
    </source>
</evidence>
<proteinExistence type="predicted"/>
<feature type="compositionally biased region" description="Polar residues" evidence="3">
    <location>
        <begin position="492"/>
        <end position="505"/>
    </location>
</feature>
<feature type="DNA-binding region" description="Homeobox" evidence="1">
    <location>
        <begin position="200"/>
        <end position="242"/>
    </location>
</feature>
<keyword evidence="1 2" id="KW-0371">Homeobox</keyword>
<feature type="region of interest" description="Disordered" evidence="3">
    <location>
        <begin position="473"/>
        <end position="576"/>
    </location>
</feature>
<dbReference type="GO" id="GO:0005634">
    <property type="term" value="C:nucleus"/>
    <property type="evidence" value="ECO:0007669"/>
    <property type="project" value="UniProtKB-SubCell"/>
</dbReference>
<evidence type="ECO:0000256" key="2">
    <source>
        <dbReference type="RuleBase" id="RU000682"/>
    </source>
</evidence>
<feature type="region of interest" description="Disordered" evidence="3">
    <location>
        <begin position="594"/>
        <end position="616"/>
    </location>
</feature>
<accession>A0A8H7H046</accession>
<dbReference type="AlphaFoldDB" id="A0A8H7H046"/>
<gene>
    <name evidence="5" type="ORF">RHS04_09332</name>
</gene>
<evidence type="ECO:0000259" key="4">
    <source>
        <dbReference type="PROSITE" id="PS50071"/>
    </source>
</evidence>
<feature type="compositionally biased region" description="Polar residues" evidence="3">
    <location>
        <begin position="599"/>
        <end position="611"/>
    </location>
</feature>
<keyword evidence="1 2" id="KW-0539">Nucleus</keyword>
<feature type="compositionally biased region" description="Low complexity" evidence="3">
    <location>
        <begin position="547"/>
        <end position="567"/>
    </location>
</feature>
<comment type="caution">
    <text evidence="5">The sequence shown here is derived from an EMBL/GenBank/DDBJ whole genome shotgun (WGS) entry which is preliminary data.</text>
</comment>
<comment type="subcellular location">
    <subcellularLocation>
        <location evidence="1 2">Nucleus</location>
    </subcellularLocation>
</comment>
<feature type="compositionally biased region" description="Low complexity" evidence="3">
    <location>
        <begin position="145"/>
        <end position="154"/>
    </location>
</feature>
<feature type="region of interest" description="Disordered" evidence="3">
    <location>
        <begin position="373"/>
        <end position="403"/>
    </location>
</feature>
<organism evidence="5 6">
    <name type="scientific">Rhizoctonia solani</name>
    <dbReference type="NCBI Taxonomy" id="456999"/>
    <lineage>
        <taxon>Eukaryota</taxon>
        <taxon>Fungi</taxon>
        <taxon>Dikarya</taxon>
        <taxon>Basidiomycota</taxon>
        <taxon>Agaricomycotina</taxon>
        <taxon>Agaricomycetes</taxon>
        <taxon>Cantharellales</taxon>
        <taxon>Ceratobasidiaceae</taxon>
        <taxon>Rhizoctonia</taxon>
    </lineage>
</organism>
<dbReference type="PROSITE" id="PS50071">
    <property type="entry name" value="HOMEOBOX_2"/>
    <property type="match status" value="1"/>
</dbReference>
<dbReference type="InterPro" id="IPR001356">
    <property type="entry name" value="HD"/>
</dbReference>
<name>A0A8H7H046_9AGAM</name>
<feature type="region of interest" description="Disordered" evidence="3">
    <location>
        <begin position="418"/>
        <end position="446"/>
    </location>
</feature>
<keyword evidence="1 2" id="KW-0238">DNA-binding</keyword>
<feature type="compositionally biased region" description="Polar residues" evidence="3">
    <location>
        <begin position="533"/>
        <end position="545"/>
    </location>
</feature>
<reference evidence="5" key="1">
    <citation type="submission" date="2020-09" db="EMBL/GenBank/DDBJ databases">
        <title>Comparative genome analyses of four rice-infecting Rhizoctonia solani isolates reveal extensive enrichment of homogalacturonan modification genes.</title>
        <authorList>
            <person name="Lee D.-Y."/>
            <person name="Jeon J."/>
            <person name="Kim K.-T."/>
            <person name="Cheong K."/>
            <person name="Song H."/>
            <person name="Choi G."/>
            <person name="Ko J."/>
            <person name="Opiyo S.O."/>
            <person name="Zuo S."/>
            <person name="Madhav S."/>
            <person name="Lee Y.-H."/>
            <person name="Wang G.-L."/>
        </authorList>
    </citation>
    <scope>NUCLEOTIDE SEQUENCE</scope>
    <source>
        <strain evidence="5">AG1-IA YN-7</strain>
    </source>
</reference>
<feature type="domain" description="Homeobox" evidence="4">
    <location>
        <begin position="198"/>
        <end position="241"/>
    </location>
</feature>
<dbReference type="CDD" id="cd00086">
    <property type="entry name" value="homeodomain"/>
    <property type="match status" value="1"/>
</dbReference>
<evidence type="ECO:0000256" key="3">
    <source>
        <dbReference type="SAM" id="MobiDB-lite"/>
    </source>
</evidence>